<feature type="signal peptide" evidence="7">
    <location>
        <begin position="1"/>
        <end position="18"/>
    </location>
</feature>
<dbReference type="EMBL" id="KV425573">
    <property type="protein sequence ID" value="KZT25193.1"/>
    <property type="molecule type" value="Genomic_DNA"/>
</dbReference>
<keyword evidence="7" id="KW-0732">Signal</keyword>
<feature type="domain" description="Peptidase A1" evidence="8">
    <location>
        <begin position="101"/>
        <end position="410"/>
    </location>
</feature>
<evidence type="ECO:0000256" key="6">
    <source>
        <dbReference type="PIRSR" id="PIRSR601461-2"/>
    </source>
</evidence>
<dbReference type="PANTHER" id="PTHR47966">
    <property type="entry name" value="BETA-SITE APP-CLEAVING ENZYME, ISOFORM A-RELATED"/>
    <property type="match status" value="1"/>
</dbReference>
<evidence type="ECO:0000256" key="4">
    <source>
        <dbReference type="ARBA" id="ARBA00022801"/>
    </source>
</evidence>
<dbReference type="SUPFAM" id="SSF50630">
    <property type="entry name" value="Acid proteases"/>
    <property type="match status" value="1"/>
</dbReference>
<dbReference type="CDD" id="cd05471">
    <property type="entry name" value="pepsin_like"/>
    <property type="match status" value="1"/>
</dbReference>
<dbReference type="PANTHER" id="PTHR47966:SF57">
    <property type="entry name" value="PEPTIDASE A1 DOMAIN-CONTAINING PROTEIN"/>
    <property type="match status" value="1"/>
</dbReference>
<feature type="active site" evidence="5">
    <location>
        <position position="119"/>
    </location>
</feature>
<keyword evidence="2 9" id="KW-0645">Protease</keyword>
<dbReference type="GO" id="GO:0004190">
    <property type="term" value="F:aspartic-type endopeptidase activity"/>
    <property type="evidence" value="ECO:0007669"/>
    <property type="project" value="UniProtKB-KW"/>
</dbReference>
<dbReference type="FunCoup" id="A0A165SI42">
    <property type="interactions" value="48"/>
</dbReference>
<feature type="active site" evidence="5">
    <location>
        <position position="299"/>
    </location>
</feature>
<dbReference type="AlphaFoldDB" id="A0A165SI42"/>
<dbReference type="PRINTS" id="PR00792">
    <property type="entry name" value="PEPSIN"/>
</dbReference>
<evidence type="ECO:0000256" key="5">
    <source>
        <dbReference type="PIRSR" id="PIRSR601461-1"/>
    </source>
</evidence>
<name>A0A165SI42_9AGAM</name>
<evidence type="ECO:0000256" key="2">
    <source>
        <dbReference type="ARBA" id="ARBA00022670"/>
    </source>
</evidence>
<evidence type="ECO:0000313" key="9">
    <source>
        <dbReference type="EMBL" id="KZT25193.1"/>
    </source>
</evidence>
<keyword evidence="6" id="KW-1015">Disulfide bond</keyword>
<sequence length="413" mass="44190">MHLPINAILELLPLLAAASPAPSNGYRIPLKKRSTMTNPDGTVNAPALRRGVDDSMAKMKRGFAAYEKNTGMKHPLDTATDSHSKRKTGSVRLTDYDQELWYGQISVGTPPKTYTVDFDTGSSDLFLPGPNCDDTNCAGHKVYNPSQSSTSVDVHETFSLMYGDGSSVSGEQYNDTVTIAGLTAKQQRLGAASTYSSGFSKDNFPADGLMGMGYKSISEYDADPVFASLVAQGQTTEPVFAFNLASTGSELFIGGTDGSKYTGGLTYTPVTNQGYWQVNLQSVEFRGRQVLGQIDSIIDTGTTLIVGDEGRVRELYDAIPGSQDATLQVGMGFFTVPCNAIPTIGLTFGGRTFDISPETFNLGPVESGSNRCVGGVVGQSSLDNFWIVGDVFLRNVYTAFDMGQNQVGFAKLS</sequence>
<dbReference type="OrthoDB" id="15189at2759"/>
<dbReference type="InterPro" id="IPR033121">
    <property type="entry name" value="PEPTIDASE_A1"/>
</dbReference>
<dbReference type="STRING" id="1314782.A0A165SI42"/>
<keyword evidence="3" id="KW-0064">Aspartyl protease</keyword>
<dbReference type="InParanoid" id="A0A165SI42"/>
<evidence type="ECO:0000313" key="10">
    <source>
        <dbReference type="Proteomes" id="UP000076761"/>
    </source>
</evidence>
<reference evidence="9 10" key="1">
    <citation type="journal article" date="2016" name="Mol. Biol. Evol.">
        <title>Comparative Genomics of Early-Diverging Mushroom-Forming Fungi Provides Insights into the Origins of Lignocellulose Decay Capabilities.</title>
        <authorList>
            <person name="Nagy L.G."/>
            <person name="Riley R."/>
            <person name="Tritt A."/>
            <person name="Adam C."/>
            <person name="Daum C."/>
            <person name="Floudas D."/>
            <person name="Sun H."/>
            <person name="Yadav J.S."/>
            <person name="Pangilinan J."/>
            <person name="Larsson K.H."/>
            <person name="Matsuura K."/>
            <person name="Barry K."/>
            <person name="Labutti K."/>
            <person name="Kuo R."/>
            <person name="Ohm R.A."/>
            <person name="Bhattacharya S.S."/>
            <person name="Shirouzu T."/>
            <person name="Yoshinaga Y."/>
            <person name="Martin F.M."/>
            <person name="Grigoriev I.V."/>
            <person name="Hibbett D.S."/>
        </authorList>
    </citation>
    <scope>NUCLEOTIDE SEQUENCE [LARGE SCALE GENOMIC DNA]</scope>
    <source>
        <strain evidence="9 10">HHB14362 ss-1</strain>
    </source>
</reference>
<proteinExistence type="inferred from homology"/>
<dbReference type="InterPro" id="IPR001461">
    <property type="entry name" value="Aspartic_peptidase_A1"/>
</dbReference>
<dbReference type="Gene3D" id="2.40.70.10">
    <property type="entry name" value="Acid Proteases"/>
    <property type="match status" value="2"/>
</dbReference>
<dbReference type="PROSITE" id="PS51767">
    <property type="entry name" value="PEPTIDASE_A1"/>
    <property type="match status" value="1"/>
</dbReference>
<dbReference type="GO" id="GO:0006508">
    <property type="term" value="P:proteolysis"/>
    <property type="evidence" value="ECO:0007669"/>
    <property type="project" value="UniProtKB-KW"/>
</dbReference>
<keyword evidence="4" id="KW-0378">Hydrolase</keyword>
<dbReference type="InterPro" id="IPR034164">
    <property type="entry name" value="Pepsin-like_dom"/>
</dbReference>
<dbReference type="Proteomes" id="UP000076761">
    <property type="component" value="Unassembled WGS sequence"/>
</dbReference>
<comment type="similarity">
    <text evidence="1">Belongs to the peptidase A1 family.</text>
</comment>
<dbReference type="InterPro" id="IPR021109">
    <property type="entry name" value="Peptidase_aspartic_dom_sf"/>
</dbReference>
<evidence type="ECO:0000256" key="7">
    <source>
        <dbReference type="SAM" id="SignalP"/>
    </source>
</evidence>
<evidence type="ECO:0000256" key="3">
    <source>
        <dbReference type="ARBA" id="ARBA00022750"/>
    </source>
</evidence>
<dbReference type="Pfam" id="PF00026">
    <property type="entry name" value="Asp"/>
    <property type="match status" value="1"/>
</dbReference>
<keyword evidence="10" id="KW-1185">Reference proteome</keyword>
<protein>
    <submittedName>
        <fullName evidence="9">Acid protease</fullName>
    </submittedName>
</protein>
<evidence type="ECO:0000259" key="8">
    <source>
        <dbReference type="PROSITE" id="PS51767"/>
    </source>
</evidence>
<evidence type="ECO:0000256" key="1">
    <source>
        <dbReference type="ARBA" id="ARBA00007447"/>
    </source>
</evidence>
<accession>A0A165SI42</accession>
<gene>
    <name evidence="9" type="ORF">NEOLEDRAFT_1093084</name>
</gene>
<dbReference type="FunFam" id="2.40.70.10:FF:000115">
    <property type="entry name" value="Lysosomal aspartic protease"/>
    <property type="match status" value="1"/>
</dbReference>
<organism evidence="9 10">
    <name type="scientific">Neolentinus lepideus HHB14362 ss-1</name>
    <dbReference type="NCBI Taxonomy" id="1314782"/>
    <lineage>
        <taxon>Eukaryota</taxon>
        <taxon>Fungi</taxon>
        <taxon>Dikarya</taxon>
        <taxon>Basidiomycota</taxon>
        <taxon>Agaricomycotina</taxon>
        <taxon>Agaricomycetes</taxon>
        <taxon>Gloeophyllales</taxon>
        <taxon>Gloeophyllaceae</taxon>
        <taxon>Neolentinus</taxon>
    </lineage>
</organism>
<feature type="chain" id="PRO_5007866447" evidence="7">
    <location>
        <begin position="19"/>
        <end position="413"/>
    </location>
</feature>
<feature type="disulfide bond" evidence="6">
    <location>
        <begin position="132"/>
        <end position="137"/>
    </location>
</feature>